<evidence type="ECO:0000259" key="2">
    <source>
        <dbReference type="Pfam" id="PF08553"/>
    </source>
</evidence>
<feature type="domain" description="Vid27 PH-like" evidence="3">
    <location>
        <begin position="241"/>
        <end position="344"/>
    </location>
</feature>
<dbReference type="AlphaFoldDB" id="A0A0J9X8I1"/>
<dbReference type="Pfam" id="PF17748">
    <property type="entry name" value="VID27_N"/>
    <property type="match status" value="1"/>
</dbReference>
<organism evidence="5 6">
    <name type="scientific">Geotrichum candidum</name>
    <name type="common">Oospora lactis</name>
    <name type="synonym">Dipodascus geotrichum</name>
    <dbReference type="NCBI Taxonomy" id="1173061"/>
    <lineage>
        <taxon>Eukaryota</taxon>
        <taxon>Fungi</taxon>
        <taxon>Dikarya</taxon>
        <taxon>Ascomycota</taxon>
        <taxon>Saccharomycotina</taxon>
        <taxon>Dipodascomycetes</taxon>
        <taxon>Dipodascales</taxon>
        <taxon>Dipodascaceae</taxon>
        <taxon>Geotrichum</taxon>
    </lineage>
</organism>
<evidence type="ECO:0000313" key="5">
    <source>
        <dbReference type="EMBL" id="CDO53554.1"/>
    </source>
</evidence>
<dbReference type="Gene3D" id="2.130.10.10">
    <property type="entry name" value="YVTN repeat-like/Quinoprotein amine dehydrogenase"/>
    <property type="match status" value="1"/>
</dbReference>
<feature type="domain" description="Vid27 N-terminal" evidence="4">
    <location>
        <begin position="1"/>
        <end position="173"/>
    </location>
</feature>
<dbReference type="GO" id="GO:0005737">
    <property type="term" value="C:cytoplasm"/>
    <property type="evidence" value="ECO:0007669"/>
    <property type="project" value="TreeGrafter"/>
</dbReference>
<dbReference type="InterPro" id="IPR040458">
    <property type="entry name" value="Vid27"/>
</dbReference>
<dbReference type="Pfam" id="PF17747">
    <property type="entry name" value="VID27_PH"/>
    <property type="match status" value="1"/>
</dbReference>
<dbReference type="GO" id="GO:0005634">
    <property type="term" value="C:nucleus"/>
    <property type="evidence" value="ECO:0007669"/>
    <property type="project" value="TreeGrafter"/>
</dbReference>
<dbReference type="PANTHER" id="PTHR31913">
    <property type="entry name" value="VACUOLAR IMPORT AND DEGRADATION PROTEIN 27"/>
    <property type="match status" value="1"/>
</dbReference>
<dbReference type="InterPro" id="IPR040979">
    <property type="entry name" value="Vid27_N"/>
</dbReference>
<dbReference type="InterPro" id="IPR013863">
    <property type="entry name" value="VID27_C"/>
</dbReference>
<feature type="compositionally biased region" description="Basic and acidic residues" evidence="1">
    <location>
        <begin position="220"/>
        <end position="230"/>
    </location>
</feature>
<name>A0A0J9X8I1_GEOCN</name>
<dbReference type="EMBL" id="CCBN010000005">
    <property type="protein sequence ID" value="CDO53554.1"/>
    <property type="molecule type" value="Genomic_DNA"/>
</dbReference>
<keyword evidence="6" id="KW-1185">Reference proteome</keyword>
<sequence length="782" mass="88319">MNFLRSLIPGSDTNELASIPSGQLFLVRGPNSPKSNSECLVLNGALSIRKTTTEFNYQLVVEKIYEEGEEDTSADDDDDSDEGEWSFLIDPSLRISYTTTSDLDATGTKDPQIVIVWKNLTGEPGEQFRFICDPSTKPSELDKFDLVARQSQYERKYKKPAKKASGVDLEEFEYPFEKPIALVDSDTDNEGDIVNTIKDKKTVATKPKPKTVAAGTKSETPTKKDAPVTEEIPDHTGKELHRAKISLHMFDGVKSVFVEQLSKAEVTIYDLGNFDYWLEVTNDNKKYLGVPITGNINPYFNYEHMSFVFNFITETTAVSWLLKFDNFDSLDAFQTVLIESLWEHNNKQKWVKIKEDEREYLVDSFQDFKIDDEDIDLPDEDEEDEEYSKGLKQSNAGEDFDEGYDELKKFEGKGKNSQLAVGHSNNRTYVVRDNKLGVFKQTDDNELEFQTTIDNIATPKGKSFVPEKVMLHTRDKAMVIQDPDNLNSLYRMDIEYGKIVDEWEVSDTHKVRAFAPVQKYAQTTDEQSLLATSDNAVFKIDPRLSGTKMVESNMKSYATKVGFSALASTEKGYIAVASQKGEIRLYDRLGINAKTQLPAMGDPITGIDVSSDGKWILATCKTYILLIDATIKEGKNEGQIGFLKSFGKDSKPRPKRLQISPEHLAHIQSETKKPLSFTKAHFNAGIDSREQTIVTSSGPYVITWSLRKILRGDKSPYLIKRYSDNVAADNFKFGSDRKVIIALDDDVGMDDRRTFRAPTRESLLTPSKRIQPLSRNSIVKTL</sequence>
<dbReference type="OrthoDB" id="10251113at2759"/>
<evidence type="ECO:0008006" key="7">
    <source>
        <dbReference type="Google" id="ProtNLM"/>
    </source>
</evidence>
<dbReference type="InterPro" id="IPR040768">
    <property type="entry name" value="Vid27_PH"/>
</dbReference>
<feature type="domain" description="Vacuolar import/degradation Vid27 C-terminal" evidence="2">
    <location>
        <begin position="415"/>
        <end position="768"/>
    </location>
</feature>
<reference evidence="5" key="1">
    <citation type="submission" date="2014-03" db="EMBL/GenBank/DDBJ databases">
        <authorList>
            <person name="Casaregola S."/>
        </authorList>
    </citation>
    <scope>NUCLEOTIDE SEQUENCE [LARGE SCALE GENOMIC DNA]</scope>
    <source>
        <strain evidence="5">CLIB 918</strain>
    </source>
</reference>
<evidence type="ECO:0000256" key="1">
    <source>
        <dbReference type="SAM" id="MobiDB-lite"/>
    </source>
</evidence>
<evidence type="ECO:0000313" key="6">
    <source>
        <dbReference type="Proteomes" id="UP000242525"/>
    </source>
</evidence>
<evidence type="ECO:0000259" key="3">
    <source>
        <dbReference type="Pfam" id="PF17747"/>
    </source>
</evidence>
<feature type="compositionally biased region" description="Acidic residues" evidence="1">
    <location>
        <begin position="373"/>
        <end position="386"/>
    </location>
</feature>
<comment type="caution">
    <text evidence="5">The sequence shown here is derived from an EMBL/GenBank/DDBJ whole genome shotgun (WGS) entry which is preliminary data.</text>
</comment>
<dbReference type="Proteomes" id="UP000242525">
    <property type="component" value="Unassembled WGS sequence"/>
</dbReference>
<protein>
    <recommendedName>
        <fullName evidence="7">Vacuolar import and degradation protein 27</fullName>
    </recommendedName>
</protein>
<dbReference type="InterPro" id="IPR011044">
    <property type="entry name" value="Quino_amine_DH_bsu"/>
</dbReference>
<feature type="region of interest" description="Disordered" evidence="1">
    <location>
        <begin position="373"/>
        <end position="395"/>
    </location>
</feature>
<dbReference type="Pfam" id="PF08553">
    <property type="entry name" value="VID27"/>
    <property type="match status" value="1"/>
</dbReference>
<dbReference type="PANTHER" id="PTHR31913:SF0">
    <property type="entry name" value="VACUOLAR IMPORT AND DEGRADATION PROTEIN 27"/>
    <property type="match status" value="1"/>
</dbReference>
<accession>A0A0J9X8I1</accession>
<proteinExistence type="predicted"/>
<dbReference type="InterPro" id="IPR015943">
    <property type="entry name" value="WD40/YVTN_repeat-like_dom_sf"/>
</dbReference>
<evidence type="ECO:0000259" key="4">
    <source>
        <dbReference type="Pfam" id="PF17748"/>
    </source>
</evidence>
<feature type="compositionally biased region" description="Low complexity" evidence="1">
    <location>
        <begin position="206"/>
        <end position="217"/>
    </location>
</feature>
<gene>
    <name evidence="5" type="ORF">BN980_GECA05s03607g</name>
</gene>
<feature type="region of interest" description="Disordered" evidence="1">
    <location>
        <begin position="206"/>
        <end position="230"/>
    </location>
</feature>
<dbReference type="SUPFAM" id="SSF50969">
    <property type="entry name" value="YVTN repeat-like/Quinoprotein amine dehydrogenase"/>
    <property type="match status" value="1"/>
</dbReference>